<name>A0A2I8VLJ8_9EURY</name>
<dbReference type="InterPro" id="IPR036388">
    <property type="entry name" value="WH-like_DNA-bd_sf"/>
</dbReference>
<organism evidence="7 8">
    <name type="scientific">Salinigranum rubrum</name>
    <dbReference type="NCBI Taxonomy" id="755307"/>
    <lineage>
        <taxon>Archaea</taxon>
        <taxon>Methanobacteriati</taxon>
        <taxon>Methanobacteriota</taxon>
        <taxon>Stenosarchaea group</taxon>
        <taxon>Halobacteria</taxon>
        <taxon>Halobacteriales</taxon>
        <taxon>Haloferacaceae</taxon>
        <taxon>Salinigranum</taxon>
    </lineage>
</organism>
<dbReference type="InterPro" id="IPR051815">
    <property type="entry name" value="Molybdate_resp_trans_reg"/>
</dbReference>
<dbReference type="Gene3D" id="1.10.10.10">
    <property type="entry name" value="Winged helix-like DNA-binding domain superfamily/Winged helix DNA-binding domain"/>
    <property type="match status" value="1"/>
</dbReference>
<dbReference type="GO" id="GO:0015689">
    <property type="term" value="P:molybdate ion transport"/>
    <property type="evidence" value="ECO:0007669"/>
    <property type="project" value="InterPro"/>
</dbReference>
<evidence type="ECO:0000256" key="1">
    <source>
        <dbReference type="ARBA" id="ARBA00004202"/>
    </source>
</evidence>
<dbReference type="Pfam" id="PF00126">
    <property type="entry name" value="HTH_1"/>
    <property type="match status" value="1"/>
</dbReference>
<proteinExistence type="inferred from homology"/>
<dbReference type="GO" id="GO:0030151">
    <property type="term" value="F:molybdenum ion binding"/>
    <property type="evidence" value="ECO:0007669"/>
    <property type="project" value="InterPro"/>
</dbReference>
<dbReference type="GO" id="GO:0003700">
    <property type="term" value="F:DNA-binding transcription factor activity"/>
    <property type="evidence" value="ECO:0007669"/>
    <property type="project" value="InterPro"/>
</dbReference>
<protein>
    <submittedName>
        <fullName evidence="7">Molybdenum-binding protein</fullName>
    </submittedName>
</protein>
<keyword evidence="5" id="KW-0677">Repeat</keyword>
<dbReference type="PANTHER" id="PTHR30432">
    <property type="entry name" value="TRANSCRIPTIONAL REGULATOR MODE"/>
    <property type="match status" value="1"/>
</dbReference>
<evidence type="ECO:0000256" key="4">
    <source>
        <dbReference type="ARBA" id="ARBA00022505"/>
    </source>
</evidence>
<comment type="similarity">
    <text evidence="2">Belongs to the ModE family.</text>
</comment>
<dbReference type="SUPFAM" id="SSF46785">
    <property type="entry name" value="Winged helix' DNA-binding domain"/>
    <property type="match status" value="1"/>
</dbReference>
<keyword evidence="4" id="KW-0500">Molybdenum</keyword>
<reference evidence="7 8" key="1">
    <citation type="submission" date="2018-01" db="EMBL/GenBank/DDBJ databases">
        <title>Complete genome sequence of Salinigranum rubrum GX10T, an extremely halophilic archaeon isolated from a marine solar saltern.</title>
        <authorList>
            <person name="Han S."/>
        </authorList>
    </citation>
    <scope>NUCLEOTIDE SEQUENCE [LARGE SCALE GENOMIC DNA]</scope>
    <source>
        <strain evidence="7 8">GX10</strain>
    </source>
</reference>
<dbReference type="GeneID" id="35592450"/>
<dbReference type="PROSITE" id="PS51866">
    <property type="entry name" value="MOP"/>
    <property type="match status" value="1"/>
</dbReference>
<dbReference type="Pfam" id="PF03459">
    <property type="entry name" value="TOBE"/>
    <property type="match status" value="1"/>
</dbReference>
<evidence type="ECO:0000256" key="3">
    <source>
        <dbReference type="ARBA" id="ARBA00022448"/>
    </source>
</evidence>
<dbReference type="InterPro" id="IPR000847">
    <property type="entry name" value="LysR_HTH_N"/>
</dbReference>
<dbReference type="PIRSF" id="PIRSF005763">
    <property type="entry name" value="Txn_reg_ModE"/>
    <property type="match status" value="1"/>
</dbReference>
<keyword evidence="8" id="KW-1185">Reference proteome</keyword>
<dbReference type="Gene3D" id="2.40.50.100">
    <property type="match status" value="1"/>
</dbReference>
<dbReference type="InterPro" id="IPR008995">
    <property type="entry name" value="Mo/tungstate-bd_C_term_dom"/>
</dbReference>
<dbReference type="PANTHER" id="PTHR30432:SF1">
    <property type="entry name" value="DNA-BINDING TRANSCRIPTIONAL DUAL REGULATOR MODE"/>
    <property type="match status" value="1"/>
</dbReference>
<dbReference type="InterPro" id="IPR016462">
    <property type="entry name" value="ModE"/>
</dbReference>
<dbReference type="EMBL" id="CP026309">
    <property type="protein sequence ID" value="AUV81959.1"/>
    <property type="molecule type" value="Genomic_DNA"/>
</dbReference>
<dbReference type="GO" id="GO:0005886">
    <property type="term" value="C:plasma membrane"/>
    <property type="evidence" value="ECO:0007669"/>
    <property type="project" value="UniProtKB-SubCell"/>
</dbReference>
<comment type="subcellular location">
    <subcellularLocation>
        <location evidence="1">Cell membrane</location>
        <topology evidence="1">Peripheral membrane protein</topology>
    </subcellularLocation>
</comment>
<evidence type="ECO:0000256" key="2">
    <source>
        <dbReference type="ARBA" id="ARBA00008110"/>
    </source>
</evidence>
<dbReference type="InterPro" id="IPR004606">
    <property type="entry name" value="Mop_domain"/>
</dbReference>
<dbReference type="InterPro" id="IPR036390">
    <property type="entry name" value="WH_DNA-bd_sf"/>
</dbReference>
<dbReference type="InterPro" id="IPR005116">
    <property type="entry name" value="Transp-assoc_OB_typ1"/>
</dbReference>
<dbReference type="Proteomes" id="UP000236584">
    <property type="component" value="Chromosome"/>
</dbReference>
<dbReference type="RefSeq" id="WP_103425648.1">
    <property type="nucleotide sequence ID" value="NZ_CP026309.1"/>
</dbReference>
<dbReference type="OrthoDB" id="70912at2157"/>
<accession>A0A2I8VLJ8</accession>
<feature type="domain" description="Mop" evidence="6">
    <location>
        <begin position="164"/>
        <end position="230"/>
    </location>
</feature>
<evidence type="ECO:0000259" key="6">
    <source>
        <dbReference type="PROSITE" id="PS51866"/>
    </source>
</evidence>
<gene>
    <name evidence="7" type="ORF">C2R22_10125</name>
</gene>
<evidence type="ECO:0000313" key="7">
    <source>
        <dbReference type="EMBL" id="AUV81959.1"/>
    </source>
</evidence>
<evidence type="ECO:0000313" key="8">
    <source>
        <dbReference type="Proteomes" id="UP000236584"/>
    </source>
</evidence>
<sequence>MEGIPDATVRIESGDVAFDARDAALLRAVDDHGSLNAAADALGRSFAHAQRRVVELEEVFGSLVERRRGGAGGGGSELTERARDLLARFDRLGAEFAGVADATLSVFPGRVVAVDGELATVEAAPGRVLTLVPSGVEEGADVEVSVRADAVTIELPDEAPAPDATSARNRFEGRVSEVVRGESIGRVVVDVGTETPLWALLTIDSLDRMALDEGAQVVVSFKATATRALSRS</sequence>
<dbReference type="KEGG" id="srub:C2R22_10125"/>
<keyword evidence="3" id="KW-0813">Transport</keyword>
<evidence type="ECO:0000256" key="5">
    <source>
        <dbReference type="ARBA" id="ARBA00022737"/>
    </source>
</evidence>
<dbReference type="AlphaFoldDB" id="A0A2I8VLJ8"/>
<dbReference type="SUPFAM" id="SSF50331">
    <property type="entry name" value="MOP-like"/>
    <property type="match status" value="1"/>
</dbReference>